<dbReference type="OrthoDB" id="10067596at2759"/>
<evidence type="ECO:0000313" key="2">
    <source>
        <dbReference type="Proteomes" id="UP000276133"/>
    </source>
</evidence>
<dbReference type="Proteomes" id="UP000276133">
    <property type="component" value="Unassembled WGS sequence"/>
</dbReference>
<reference evidence="1 2" key="1">
    <citation type="journal article" date="2018" name="Sci. Rep.">
        <title>Genomic signatures of local adaptation to the degree of environmental predictability in rotifers.</title>
        <authorList>
            <person name="Franch-Gras L."/>
            <person name="Hahn C."/>
            <person name="Garcia-Roger E.M."/>
            <person name="Carmona M.J."/>
            <person name="Serra M."/>
            <person name="Gomez A."/>
        </authorList>
    </citation>
    <scope>NUCLEOTIDE SEQUENCE [LARGE SCALE GENOMIC DNA]</scope>
    <source>
        <strain evidence="1">HYR1</strain>
    </source>
</reference>
<accession>A0A3M7SKY6</accession>
<dbReference type="AlphaFoldDB" id="A0A3M7SKY6"/>
<protein>
    <submittedName>
        <fullName evidence="1">Uncharacterized protein</fullName>
    </submittedName>
</protein>
<dbReference type="EMBL" id="REGN01001183">
    <property type="protein sequence ID" value="RNA36451.1"/>
    <property type="molecule type" value="Genomic_DNA"/>
</dbReference>
<gene>
    <name evidence="1" type="ORF">BpHYR1_025280</name>
</gene>
<sequence length="231" mass="26539">MNQNFLKENRNESPSVKKLRNRRIINAISNSFLNLNIEQNHVCVTKEINEVEACNGIVSDKSCEDDSYKMLQALAFVKSEDVIEGFDLIQKKIRVVPRFPISTWNLYDRIMNSQPRTTNAVEAWHNALSYDLSCNETLFHDNIWPSSFSLVWVWNLFLNQNILQSTANSLSNCLWKIQANLALFLLVLGPLKLSSSLPTSSSSKFCIFFLIFGDSLNSQSNIEDRYPMNKF</sequence>
<organism evidence="1 2">
    <name type="scientific">Brachionus plicatilis</name>
    <name type="common">Marine rotifer</name>
    <name type="synonym">Brachionus muelleri</name>
    <dbReference type="NCBI Taxonomy" id="10195"/>
    <lineage>
        <taxon>Eukaryota</taxon>
        <taxon>Metazoa</taxon>
        <taxon>Spiralia</taxon>
        <taxon>Gnathifera</taxon>
        <taxon>Rotifera</taxon>
        <taxon>Eurotatoria</taxon>
        <taxon>Monogononta</taxon>
        <taxon>Pseudotrocha</taxon>
        <taxon>Ploima</taxon>
        <taxon>Brachionidae</taxon>
        <taxon>Brachionus</taxon>
    </lineage>
</organism>
<comment type="caution">
    <text evidence="1">The sequence shown here is derived from an EMBL/GenBank/DDBJ whole genome shotgun (WGS) entry which is preliminary data.</text>
</comment>
<keyword evidence="2" id="KW-1185">Reference proteome</keyword>
<name>A0A3M7SKY6_BRAPC</name>
<proteinExistence type="predicted"/>
<evidence type="ECO:0000313" key="1">
    <source>
        <dbReference type="EMBL" id="RNA36451.1"/>
    </source>
</evidence>